<sequence length="101" mass="12160">MFVFILPEGTYVFHNMFHIEQREIIISFLFFIIYEFLWLFARRGVYDERVEIDELGCPHQLIDRKMQTGELFTFGLGGFMIVMILCVVIYYKCCEKPSRKK</sequence>
<evidence type="ECO:0000313" key="3">
    <source>
        <dbReference type="WBParaSite" id="jg6171"/>
    </source>
</evidence>
<keyword evidence="1" id="KW-0812">Transmembrane</keyword>
<feature type="transmembrane region" description="Helical" evidence="1">
    <location>
        <begin position="24"/>
        <end position="41"/>
    </location>
</feature>
<organism evidence="2 3">
    <name type="scientific">Ditylenchus dipsaci</name>
    <dbReference type="NCBI Taxonomy" id="166011"/>
    <lineage>
        <taxon>Eukaryota</taxon>
        <taxon>Metazoa</taxon>
        <taxon>Ecdysozoa</taxon>
        <taxon>Nematoda</taxon>
        <taxon>Chromadorea</taxon>
        <taxon>Rhabditida</taxon>
        <taxon>Tylenchina</taxon>
        <taxon>Tylenchomorpha</taxon>
        <taxon>Sphaerularioidea</taxon>
        <taxon>Anguinidae</taxon>
        <taxon>Anguininae</taxon>
        <taxon>Ditylenchus</taxon>
    </lineage>
</organism>
<keyword evidence="1" id="KW-1133">Transmembrane helix</keyword>
<feature type="transmembrane region" description="Helical" evidence="1">
    <location>
        <begin position="71"/>
        <end position="91"/>
    </location>
</feature>
<keyword evidence="2" id="KW-1185">Reference proteome</keyword>
<dbReference type="Proteomes" id="UP000887574">
    <property type="component" value="Unplaced"/>
</dbReference>
<reference evidence="3" key="1">
    <citation type="submission" date="2022-11" db="UniProtKB">
        <authorList>
            <consortium name="WormBaseParasite"/>
        </authorList>
    </citation>
    <scope>IDENTIFICATION</scope>
</reference>
<protein>
    <submittedName>
        <fullName evidence="3">Uncharacterized protein</fullName>
    </submittedName>
</protein>
<evidence type="ECO:0000256" key="1">
    <source>
        <dbReference type="SAM" id="Phobius"/>
    </source>
</evidence>
<dbReference type="AlphaFoldDB" id="A0A915EFM3"/>
<dbReference type="WBParaSite" id="jg6171">
    <property type="protein sequence ID" value="jg6171"/>
    <property type="gene ID" value="jg6171"/>
</dbReference>
<proteinExistence type="predicted"/>
<name>A0A915EFM3_9BILA</name>
<accession>A0A915EFM3</accession>
<evidence type="ECO:0000313" key="2">
    <source>
        <dbReference type="Proteomes" id="UP000887574"/>
    </source>
</evidence>
<keyword evidence="1" id="KW-0472">Membrane</keyword>